<evidence type="ECO:0000313" key="1">
    <source>
        <dbReference type="EMBL" id="KAG0414972.1"/>
    </source>
</evidence>
<gene>
    <name evidence="1" type="ORF">HPB47_007853</name>
</gene>
<keyword evidence="2" id="KW-1185">Reference proteome</keyword>
<dbReference type="Proteomes" id="UP000805193">
    <property type="component" value="Unassembled WGS sequence"/>
</dbReference>
<name>A0AC60P6S2_IXOPE</name>
<feature type="non-terminal residue" evidence="1">
    <location>
        <position position="1"/>
    </location>
</feature>
<dbReference type="EMBL" id="JABSTQ010011125">
    <property type="protein sequence ID" value="KAG0414972.1"/>
    <property type="molecule type" value="Genomic_DNA"/>
</dbReference>
<feature type="non-terminal residue" evidence="1">
    <location>
        <position position="83"/>
    </location>
</feature>
<organism evidence="1 2">
    <name type="scientific">Ixodes persulcatus</name>
    <name type="common">Taiga tick</name>
    <dbReference type="NCBI Taxonomy" id="34615"/>
    <lineage>
        <taxon>Eukaryota</taxon>
        <taxon>Metazoa</taxon>
        <taxon>Ecdysozoa</taxon>
        <taxon>Arthropoda</taxon>
        <taxon>Chelicerata</taxon>
        <taxon>Arachnida</taxon>
        <taxon>Acari</taxon>
        <taxon>Parasitiformes</taxon>
        <taxon>Ixodida</taxon>
        <taxon>Ixodoidea</taxon>
        <taxon>Ixodidae</taxon>
        <taxon>Ixodinae</taxon>
        <taxon>Ixodes</taxon>
    </lineage>
</organism>
<protein>
    <submittedName>
        <fullName evidence="1">Uncharacterized protein</fullName>
    </submittedName>
</protein>
<proteinExistence type="predicted"/>
<accession>A0AC60P6S2</accession>
<sequence length="83" mass="9255">DICYYNEDGQFFFVERRNQLLRCNGIFVAPSSIESVLLSHEGIADAAVIGVFHETYLEAAMACVVLKTSHSTLNEAEIRNFVA</sequence>
<comment type="caution">
    <text evidence="1">The sequence shown here is derived from an EMBL/GenBank/DDBJ whole genome shotgun (WGS) entry which is preliminary data.</text>
</comment>
<reference evidence="1 2" key="1">
    <citation type="journal article" date="2020" name="Cell">
        <title>Large-Scale Comparative Analyses of Tick Genomes Elucidate Their Genetic Diversity and Vector Capacities.</title>
        <authorList>
            <consortium name="Tick Genome and Microbiome Consortium (TIGMIC)"/>
            <person name="Jia N."/>
            <person name="Wang J."/>
            <person name="Shi W."/>
            <person name="Du L."/>
            <person name="Sun Y."/>
            <person name="Zhan W."/>
            <person name="Jiang J.F."/>
            <person name="Wang Q."/>
            <person name="Zhang B."/>
            <person name="Ji P."/>
            <person name="Bell-Sakyi L."/>
            <person name="Cui X.M."/>
            <person name="Yuan T.T."/>
            <person name="Jiang B.G."/>
            <person name="Yang W.F."/>
            <person name="Lam T.T."/>
            <person name="Chang Q.C."/>
            <person name="Ding S.J."/>
            <person name="Wang X.J."/>
            <person name="Zhu J.G."/>
            <person name="Ruan X.D."/>
            <person name="Zhao L."/>
            <person name="Wei J.T."/>
            <person name="Ye R.Z."/>
            <person name="Que T.C."/>
            <person name="Du C.H."/>
            <person name="Zhou Y.H."/>
            <person name="Cheng J.X."/>
            <person name="Dai P.F."/>
            <person name="Guo W.B."/>
            <person name="Han X.H."/>
            <person name="Huang E.J."/>
            <person name="Li L.F."/>
            <person name="Wei W."/>
            <person name="Gao Y.C."/>
            <person name="Liu J.Z."/>
            <person name="Shao H.Z."/>
            <person name="Wang X."/>
            <person name="Wang C.C."/>
            <person name="Yang T.C."/>
            <person name="Huo Q.B."/>
            <person name="Li W."/>
            <person name="Chen H.Y."/>
            <person name="Chen S.E."/>
            <person name="Zhou L.G."/>
            <person name="Ni X.B."/>
            <person name="Tian J.H."/>
            <person name="Sheng Y."/>
            <person name="Liu T."/>
            <person name="Pan Y.S."/>
            <person name="Xia L.Y."/>
            <person name="Li J."/>
            <person name="Zhao F."/>
            <person name="Cao W.C."/>
        </authorList>
    </citation>
    <scope>NUCLEOTIDE SEQUENCE [LARGE SCALE GENOMIC DNA]</scope>
    <source>
        <strain evidence="1">Iper-2018</strain>
    </source>
</reference>
<evidence type="ECO:0000313" key="2">
    <source>
        <dbReference type="Proteomes" id="UP000805193"/>
    </source>
</evidence>